<gene>
    <name evidence="2" type="ORF">HPB51_009084</name>
</gene>
<dbReference type="GO" id="GO:0016485">
    <property type="term" value="P:protein processing"/>
    <property type="evidence" value="ECO:0007669"/>
    <property type="project" value="TreeGrafter"/>
</dbReference>
<keyword evidence="1" id="KW-0812">Transmembrane</keyword>
<proteinExistence type="predicted"/>
<dbReference type="GO" id="GO:0005886">
    <property type="term" value="C:plasma membrane"/>
    <property type="evidence" value="ECO:0007669"/>
    <property type="project" value="TreeGrafter"/>
</dbReference>
<feature type="transmembrane region" description="Helical" evidence="1">
    <location>
        <begin position="45"/>
        <end position="67"/>
    </location>
</feature>
<reference evidence="2" key="2">
    <citation type="submission" date="2021-09" db="EMBL/GenBank/DDBJ databases">
        <authorList>
            <person name="Jia N."/>
            <person name="Wang J."/>
            <person name="Shi W."/>
            <person name="Du L."/>
            <person name="Sun Y."/>
            <person name="Zhan W."/>
            <person name="Jiang J."/>
            <person name="Wang Q."/>
            <person name="Zhang B."/>
            <person name="Ji P."/>
            <person name="Sakyi L.B."/>
            <person name="Cui X."/>
            <person name="Yuan T."/>
            <person name="Jiang B."/>
            <person name="Yang W."/>
            <person name="Lam T.T.-Y."/>
            <person name="Chang Q."/>
            <person name="Ding S."/>
            <person name="Wang X."/>
            <person name="Zhu J."/>
            <person name="Ruan X."/>
            <person name="Zhao L."/>
            <person name="Wei J."/>
            <person name="Que T."/>
            <person name="Du C."/>
            <person name="Cheng J."/>
            <person name="Dai P."/>
            <person name="Han X."/>
            <person name="Huang E."/>
            <person name="Gao Y."/>
            <person name="Liu J."/>
            <person name="Shao H."/>
            <person name="Ye R."/>
            <person name="Li L."/>
            <person name="Wei W."/>
            <person name="Wang X."/>
            <person name="Wang C."/>
            <person name="Huo Q."/>
            <person name="Li W."/>
            <person name="Guo W."/>
            <person name="Chen H."/>
            <person name="Chen S."/>
            <person name="Zhou L."/>
            <person name="Zhou L."/>
            <person name="Ni X."/>
            <person name="Tian J."/>
            <person name="Zhou Y."/>
            <person name="Sheng Y."/>
            <person name="Liu T."/>
            <person name="Pan Y."/>
            <person name="Xia L."/>
            <person name="Li J."/>
            <person name="Zhao F."/>
            <person name="Cao W."/>
        </authorList>
    </citation>
    <scope>NUCLEOTIDE SEQUENCE</scope>
    <source>
        <strain evidence="2">Rmic-2018</strain>
        <tissue evidence="2">Larvae</tissue>
    </source>
</reference>
<dbReference type="InterPro" id="IPR042089">
    <property type="entry name" value="Peptidase_M13_dom_2"/>
</dbReference>
<organism evidence="2 3">
    <name type="scientific">Rhipicephalus microplus</name>
    <name type="common">Cattle tick</name>
    <name type="synonym">Boophilus microplus</name>
    <dbReference type="NCBI Taxonomy" id="6941"/>
    <lineage>
        <taxon>Eukaryota</taxon>
        <taxon>Metazoa</taxon>
        <taxon>Ecdysozoa</taxon>
        <taxon>Arthropoda</taxon>
        <taxon>Chelicerata</taxon>
        <taxon>Arachnida</taxon>
        <taxon>Acari</taxon>
        <taxon>Parasitiformes</taxon>
        <taxon>Ixodida</taxon>
        <taxon>Ixodoidea</taxon>
        <taxon>Ixodidae</taxon>
        <taxon>Rhipicephalinae</taxon>
        <taxon>Rhipicephalus</taxon>
        <taxon>Boophilus</taxon>
    </lineage>
</organism>
<accession>A0A9J6F071</accession>
<sequence length="703" mass="79452">MNYVRSTHVSCILQVDIFVSPPATTPATGLTLREKASSHLQQCPLWLPLAIVVIVVSLAALFAMLQWRSRPIHCSSNACTAFAKLLKSSMNSSSVNPCHSFGRFVCDGWKLSSALSVRALYYRNALELLMRTAKSTEVPVSHQNAPQQAAALLATCDRVKKGEQDEIEVVKRYLAEAGVLWPEQAANPEVMNTMLYLDVELNWPAFLHFQLTADTGHAVVFITVASSFYNIHHASAQLTKDGRRSYFDTLYKHYTGRSTRDDVAFGEVLEADVAVAPLNYFLRKGPYVWLRDEDLFPSAADWLLALSRRFGRTLPADARFLTDNERFVTQLFALWSKLGERMMHRCVSWHAVQYAALTANSELLHNMYGKDLKEHGLEFRKLCLVLSYRSMGDLVFAGFTDSFPLPLFRDDTRALVYAVRRGFTNRVTDRKPFSRNVDMVARWSSVEPVFAVLDHKRHVDYRKPVPGFPDMNTTHFVPNWRIMAQAWRSGASVKGKLDVQDILRYGFFSIDWNNEDFVLSPFALSFPLYDVELTPALKYGGLGSQVALASSVVLLHHYQQHAHNDWDMATYLQCHFSESRNKYQSMSFRNARDCVNKSLQGVAHSVATVVAELASLEALADAIVTNGSNDLSVLHGGLEQYSGMQMFFVAWCFLRCGEQRIVDGENVEEDPCSHVLRHVRRFSEAFQCAPGTFLNPEDKCEIF</sequence>
<dbReference type="PANTHER" id="PTHR11733">
    <property type="entry name" value="ZINC METALLOPROTEASE FAMILY M13 NEPRILYSIN-RELATED"/>
    <property type="match status" value="1"/>
</dbReference>
<keyword evidence="1" id="KW-1133">Transmembrane helix</keyword>
<dbReference type="InterPro" id="IPR000718">
    <property type="entry name" value="Peptidase_M13"/>
</dbReference>
<dbReference type="InterPro" id="IPR024079">
    <property type="entry name" value="MetalloPept_cat_dom_sf"/>
</dbReference>
<dbReference type="SUPFAM" id="SSF55486">
    <property type="entry name" value="Metalloproteases ('zincins'), catalytic domain"/>
    <property type="match status" value="1"/>
</dbReference>
<dbReference type="VEuPathDB" id="VectorBase:LOC119163662"/>
<reference evidence="2" key="1">
    <citation type="journal article" date="2020" name="Cell">
        <title>Large-Scale Comparative Analyses of Tick Genomes Elucidate Their Genetic Diversity and Vector Capacities.</title>
        <authorList>
            <consortium name="Tick Genome and Microbiome Consortium (TIGMIC)"/>
            <person name="Jia N."/>
            <person name="Wang J."/>
            <person name="Shi W."/>
            <person name="Du L."/>
            <person name="Sun Y."/>
            <person name="Zhan W."/>
            <person name="Jiang J.F."/>
            <person name="Wang Q."/>
            <person name="Zhang B."/>
            <person name="Ji P."/>
            <person name="Bell-Sakyi L."/>
            <person name="Cui X.M."/>
            <person name="Yuan T.T."/>
            <person name="Jiang B.G."/>
            <person name="Yang W.F."/>
            <person name="Lam T.T."/>
            <person name="Chang Q.C."/>
            <person name="Ding S.J."/>
            <person name="Wang X.J."/>
            <person name="Zhu J.G."/>
            <person name="Ruan X.D."/>
            <person name="Zhao L."/>
            <person name="Wei J.T."/>
            <person name="Ye R.Z."/>
            <person name="Que T.C."/>
            <person name="Du C.H."/>
            <person name="Zhou Y.H."/>
            <person name="Cheng J.X."/>
            <person name="Dai P.F."/>
            <person name="Guo W.B."/>
            <person name="Han X.H."/>
            <person name="Huang E.J."/>
            <person name="Li L.F."/>
            <person name="Wei W."/>
            <person name="Gao Y.C."/>
            <person name="Liu J.Z."/>
            <person name="Shao H.Z."/>
            <person name="Wang X."/>
            <person name="Wang C.C."/>
            <person name="Yang T.C."/>
            <person name="Huo Q.B."/>
            <person name="Li W."/>
            <person name="Chen H.Y."/>
            <person name="Chen S.E."/>
            <person name="Zhou L.G."/>
            <person name="Ni X.B."/>
            <person name="Tian J.H."/>
            <person name="Sheng Y."/>
            <person name="Liu T."/>
            <person name="Pan Y.S."/>
            <person name="Xia L.Y."/>
            <person name="Li J."/>
            <person name="Zhao F."/>
            <person name="Cao W.C."/>
        </authorList>
    </citation>
    <scope>NUCLEOTIDE SEQUENCE</scope>
    <source>
        <strain evidence="2">Rmic-2018</strain>
    </source>
</reference>
<protein>
    <submittedName>
        <fullName evidence="2">Uncharacterized protein</fullName>
    </submittedName>
</protein>
<evidence type="ECO:0000313" key="3">
    <source>
        <dbReference type="Proteomes" id="UP000821866"/>
    </source>
</evidence>
<dbReference type="AlphaFoldDB" id="A0A9J6F071"/>
<dbReference type="EMBL" id="JABSTU010000001">
    <property type="protein sequence ID" value="KAH8039828.1"/>
    <property type="molecule type" value="Genomic_DNA"/>
</dbReference>
<dbReference type="Gene3D" id="1.10.1380.10">
    <property type="entry name" value="Neutral endopeptidase , domain2"/>
    <property type="match status" value="1"/>
</dbReference>
<comment type="caution">
    <text evidence="2">The sequence shown here is derived from an EMBL/GenBank/DDBJ whole genome shotgun (WGS) entry which is preliminary data.</text>
</comment>
<keyword evidence="3" id="KW-1185">Reference proteome</keyword>
<evidence type="ECO:0000256" key="1">
    <source>
        <dbReference type="SAM" id="Phobius"/>
    </source>
</evidence>
<dbReference type="PANTHER" id="PTHR11733:SF241">
    <property type="entry name" value="GH26575P-RELATED"/>
    <property type="match status" value="1"/>
</dbReference>
<name>A0A9J6F071_RHIMP</name>
<dbReference type="Proteomes" id="UP000821866">
    <property type="component" value="Chromosome 1"/>
</dbReference>
<dbReference type="Gene3D" id="3.40.390.10">
    <property type="entry name" value="Collagenase (Catalytic Domain)"/>
    <property type="match status" value="2"/>
</dbReference>
<dbReference type="PROSITE" id="PS51885">
    <property type="entry name" value="NEPRILYSIN"/>
    <property type="match status" value="1"/>
</dbReference>
<keyword evidence="1" id="KW-0472">Membrane</keyword>
<evidence type="ECO:0000313" key="2">
    <source>
        <dbReference type="EMBL" id="KAH8039828.1"/>
    </source>
</evidence>
<dbReference type="GO" id="GO:0004222">
    <property type="term" value="F:metalloendopeptidase activity"/>
    <property type="evidence" value="ECO:0007669"/>
    <property type="project" value="InterPro"/>
</dbReference>